<keyword evidence="1 3" id="KW-0479">Metal-binding</keyword>
<dbReference type="Pfam" id="PF01026">
    <property type="entry name" value="TatD_DNase"/>
    <property type="match status" value="1"/>
</dbReference>
<proteinExistence type="predicted"/>
<dbReference type="Proteomes" id="UP000236642">
    <property type="component" value="Unassembled WGS sequence"/>
</dbReference>
<evidence type="ECO:0000256" key="2">
    <source>
        <dbReference type="ARBA" id="ARBA00022801"/>
    </source>
</evidence>
<comment type="caution">
    <text evidence="4">The sequence shown here is derived from an EMBL/GenBank/DDBJ whole genome shotgun (WGS) entry which is preliminary data.</text>
</comment>
<dbReference type="GO" id="GO:0046872">
    <property type="term" value="F:metal ion binding"/>
    <property type="evidence" value="ECO:0007669"/>
    <property type="project" value="UniProtKB-KW"/>
</dbReference>
<dbReference type="PANTHER" id="PTHR46124:SF2">
    <property type="entry name" value="D-AMINOACYL-TRNA DEACYLASE"/>
    <property type="match status" value="1"/>
</dbReference>
<dbReference type="NCBIfam" id="TIGR00010">
    <property type="entry name" value="YchF/TatD family DNA exonuclease"/>
    <property type="match status" value="1"/>
</dbReference>
<gene>
    <name evidence="4" type="primary">dtd3</name>
    <name evidence="4" type="ORF">HRbin22_01119</name>
</gene>
<feature type="binding site" evidence="3">
    <location>
        <position position="206"/>
    </location>
    <ligand>
        <name>a divalent metal cation</name>
        <dbReference type="ChEBI" id="CHEBI:60240"/>
        <label>1</label>
    </ligand>
</feature>
<sequence length="262" mass="28421">MPLIDTHCHLDDPAFDGDREEVLARARMAGVEALVIPSVTLERIPVALALAERHAGIYVAVGIHPHAASTFSPAALAQLRAWARHPRVVAIGEIGLDFYRDLSPREAQREAFRAQLELAGELGLPVIIHQREAREAVMEELERWVASGSGARGILHAFSGDAAMARTAVAWGFVLGIGGPITYPRAEALREAVQVVGASALVLETDAPYLPPQPHRGRRNEPAYLPRIAEALARILGLSREHIAEQTTGNARRIFRFAGLEG</sequence>
<organism evidence="4 5">
    <name type="scientific">Candidatus Thermoflexus japonica</name>
    <dbReference type="NCBI Taxonomy" id="2035417"/>
    <lineage>
        <taxon>Bacteria</taxon>
        <taxon>Bacillati</taxon>
        <taxon>Chloroflexota</taxon>
        <taxon>Thermoflexia</taxon>
        <taxon>Thermoflexales</taxon>
        <taxon>Thermoflexaceae</taxon>
        <taxon>Thermoflexus</taxon>
    </lineage>
</organism>
<reference evidence="5" key="1">
    <citation type="submission" date="2017-09" db="EMBL/GenBank/DDBJ databases">
        <title>Metaegenomics of thermophilic ammonia-oxidizing enrichment culture.</title>
        <authorList>
            <person name="Kato S."/>
            <person name="Suzuki K."/>
        </authorList>
    </citation>
    <scope>NUCLEOTIDE SEQUENCE [LARGE SCALE GENOMIC DNA]</scope>
</reference>
<feature type="binding site" evidence="3">
    <location>
        <position position="156"/>
    </location>
    <ligand>
        <name>a divalent metal cation</name>
        <dbReference type="ChEBI" id="CHEBI:60240"/>
        <label>2</label>
    </ligand>
</feature>
<evidence type="ECO:0000313" key="4">
    <source>
        <dbReference type="EMBL" id="GBD08876.1"/>
    </source>
</evidence>
<dbReference type="PROSITE" id="PS01090">
    <property type="entry name" value="TATD_2"/>
    <property type="match status" value="1"/>
</dbReference>
<feature type="binding site" evidence="3">
    <location>
        <position position="7"/>
    </location>
    <ligand>
        <name>a divalent metal cation</name>
        <dbReference type="ChEBI" id="CHEBI:60240"/>
        <label>1</label>
    </ligand>
</feature>
<name>A0A2H5Y605_9CHLR</name>
<dbReference type="FunFam" id="3.20.20.140:FF:000005">
    <property type="entry name" value="TatD family hydrolase"/>
    <property type="match status" value="1"/>
</dbReference>
<protein>
    <submittedName>
        <fullName evidence="4">D-aminoacyl-tRNA deacylase</fullName>
        <ecNumber evidence="4">3.1.1.96</ecNumber>
    </submittedName>
</protein>
<evidence type="ECO:0000256" key="1">
    <source>
        <dbReference type="ARBA" id="ARBA00022723"/>
    </source>
</evidence>
<dbReference type="PANTHER" id="PTHR46124">
    <property type="entry name" value="D-AMINOACYL-TRNA DEACYLASE"/>
    <property type="match status" value="1"/>
</dbReference>
<dbReference type="EC" id="3.1.1.96" evidence="4"/>
<dbReference type="AlphaFoldDB" id="A0A2H5Y605"/>
<dbReference type="GO" id="GO:0004536">
    <property type="term" value="F:DNA nuclease activity"/>
    <property type="evidence" value="ECO:0007669"/>
    <property type="project" value="InterPro"/>
</dbReference>
<dbReference type="InterPro" id="IPR001130">
    <property type="entry name" value="TatD-like"/>
</dbReference>
<feature type="binding site" evidence="3">
    <location>
        <position position="129"/>
    </location>
    <ligand>
        <name>a divalent metal cation</name>
        <dbReference type="ChEBI" id="CHEBI:60240"/>
        <label>2</label>
    </ligand>
</feature>
<keyword evidence="2 4" id="KW-0378">Hydrolase</keyword>
<dbReference type="GO" id="GO:0051499">
    <property type="term" value="F:D-aminoacyl-tRNA deacylase activity"/>
    <property type="evidence" value="ECO:0007669"/>
    <property type="project" value="UniProtKB-EC"/>
</dbReference>
<dbReference type="PIRSF" id="PIRSF005902">
    <property type="entry name" value="DNase_TatD"/>
    <property type="match status" value="1"/>
</dbReference>
<evidence type="ECO:0000256" key="3">
    <source>
        <dbReference type="PIRSR" id="PIRSR005902-1"/>
    </source>
</evidence>
<dbReference type="GO" id="GO:0005829">
    <property type="term" value="C:cytosol"/>
    <property type="evidence" value="ECO:0007669"/>
    <property type="project" value="TreeGrafter"/>
</dbReference>
<dbReference type="InterPro" id="IPR032466">
    <property type="entry name" value="Metal_Hydrolase"/>
</dbReference>
<dbReference type="InterPro" id="IPR018228">
    <property type="entry name" value="DNase_TatD-rel_CS"/>
</dbReference>
<evidence type="ECO:0000313" key="5">
    <source>
        <dbReference type="Proteomes" id="UP000236642"/>
    </source>
</evidence>
<feature type="binding site" evidence="3">
    <location>
        <position position="93"/>
    </location>
    <ligand>
        <name>a divalent metal cation</name>
        <dbReference type="ChEBI" id="CHEBI:60240"/>
        <label>1</label>
    </ligand>
</feature>
<dbReference type="Gene3D" id="3.20.20.140">
    <property type="entry name" value="Metal-dependent hydrolases"/>
    <property type="match status" value="1"/>
</dbReference>
<dbReference type="EMBL" id="BEHY01000020">
    <property type="protein sequence ID" value="GBD08876.1"/>
    <property type="molecule type" value="Genomic_DNA"/>
</dbReference>
<dbReference type="SUPFAM" id="SSF51556">
    <property type="entry name" value="Metallo-dependent hydrolases"/>
    <property type="match status" value="1"/>
</dbReference>
<accession>A0A2H5Y605</accession>
<dbReference type="PROSITE" id="PS01137">
    <property type="entry name" value="TATD_1"/>
    <property type="match status" value="1"/>
</dbReference>
<feature type="binding site" evidence="3">
    <location>
        <position position="9"/>
    </location>
    <ligand>
        <name>a divalent metal cation</name>
        <dbReference type="ChEBI" id="CHEBI:60240"/>
        <label>1</label>
    </ligand>
</feature>
<dbReference type="InterPro" id="IPR015991">
    <property type="entry name" value="TatD/YcfH-like"/>
</dbReference>
<dbReference type="CDD" id="cd01310">
    <property type="entry name" value="TatD_DNAse"/>
    <property type="match status" value="1"/>
</dbReference>